<name>M8CBE8_AEGTA</name>
<accession>M8CBE8</accession>
<dbReference type="AlphaFoldDB" id="M8CBE8"/>
<dbReference type="InterPro" id="IPR011009">
    <property type="entry name" value="Kinase-like_dom_sf"/>
</dbReference>
<dbReference type="GO" id="GO:0008353">
    <property type="term" value="F:RNA polymerase II CTD heptapeptide repeat kinase activity"/>
    <property type="evidence" value="ECO:0007669"/>
    <property type="project" value="UniProtKB-EC"/>
</dbReference>
<evidence type="ECO:0000256" key="5">
    <source>
        <dbReference type="ARBA" id="ARBA00022840"/>
    </source>
</evidence>
<reference evidence="8" key="1">
    <citation type="submission" date="2015-06" db="UniProtKB">
        <authorList>
            <consortium name="EnsemblPlants"/>
        </authorList>
    </citation>
    <scope>IDENTIFICATION</scope>
</reference>
<sequence>MAVGKRPAAGHGTDQEPEISCCKRRRVRIGSTAAFEFEDTPCLGEGSFGAVLKARHRVTGQTGAIKVLRSNGDLAAANKEIQDEAGFLEACSPNPYVVGSHGLFRDPETYKLCLAMDYVGPNLHAFLSERPPLPEAIVKGYMWQLLTGANKMHGKDRIGPPLPEAIVKGYMWQLLTGANKMHGKDRIVHRDIKPQNILVGEGGKILKLCDLGLAMSLKTYRKPYEFAGTMPYMAPEMLLGKPDYDAGVDVWSLGCVMAEMLTGEMLFKADKKDDRTAQLSAIFRVLGFPDETTWPEFFAAEVPRVFSYAQAQQHNTLGNLFRLETLSQDGFQVLKGLLKCNPARRLTTAAALQLPWFAPKLPTPTDDVSNSLPPVRNVLRIKIVPAGTLKKKNVLRIKFTPPAAPKKKNLRRIKVIPPATPGTKENLLQRVKVIPPATPQMKNVLRIPLASDVEQGHVV</sequence>
<evidence type="ECO:0000313" key="8">
    <source>
        <dbReference type="EnsemblPlants" id="EMT12433"/>
    </source>
</evidence>
<comment type="catalytic activity">
    <reaction evidence="6">
        <text>[DNA-directed RNA polymerase] + ATP = phospho-[DNA-directed RNA polymerase] + ADP + H(+)</text>
        <dbReference type="Rhea" id="RHEA:10216"/>
        <dbReference type="Rhea" id="RHEA-COMP:11321"/>
        <dbReference type="Rhea" id="RHEA-COMP:11322"/>
        <dbReference type="ChEBI" id="CHEBI:15378"/>
        <dbReference type="ChEBI" id="CHEBI:30616"/>
        <dbReference type="ChEBI" id="CHEBI:43176"/>
        <dbReference type="ChEBI" id="CHEBI:68546"/>
        <dbReference type="ChEBI" id="CHEBI:456216"/>
        <dbReference type="EC" id="2.7.11.23"/>
    </reaction>
</comment>
<comment type="similarity">
    <text evidence="1">Belongs to the protein kinase superfamily. CMGC Ser/Thr protein kinase family. CDC2/CDKX subfamily.</text>
</comment>
<dbReference type="Pfam" id="PF00069">
    <property type="entry name" value="Pkinase"/>
    <property type="match status" value="2"/>
</dbReference>
<dbReference type="PANTHER" id="PTHR24056">
    <property type="entry name" value="CELL DIVISION PROTEIN KINASE"/>
    <property type="match status" value="1"/>
</dbReference>
<dbReference type="EC" id="2.7.11.23" evidence="2"/>
<evidence type="ECO:0000256" key="2">
    <source>
        <dbReference type="ARBA" id="ARBA00012409"/>
    </source>
</evidence>
<organism evidence="8">
    <name type="scientific">Aegilops tauschii</name>
    <name type="common">Tausch's goatgrass</name>
    <name type="synonym">Aegilops squarrosa</name>
    <dbReference type="NCBI Taxonomy" id="37682"/>
    <lineage>
        <taxon>Eukaryota</taxon>
        <taxon>Viridiplantae</taxon>
        <taxon>Streptophyta</taxon>
        <taxon>Embryophyta</taxon>
        <taxon>Tracheophyta</taxon>
        <taxon>Spermatophyta</taxon>
        <taxon>Magnoliopsida</taxon>
        <taxon>Liliopsida</taxon>
        <taxon>Poales</taxon>
        <taxon>Poaceae</taxon>
        <taxon>BOP clade</taxon>
        <taxon>Pooideae</taxon>
        <taxon>Triticodae</taxon>
        <taxon>Triticeae</taxon>
        <taxon>Triticinae</taxon>
        <taxon>Aegilops</taxon>
    </lineage>
</organism>
<dbReference type="PANTHER" id="PTHR24056:SF511">
    <property type="entry name" value="PROTEIN KINASE DOMAIN-CONTAINING PROTEIN"/>
    <property type="match status" value="1"/>
</dbReference>
<dbReference type="EnsemblPlants" id="EMT12433">
    <property type="protein sequence ID" value="EMT12433"/>
    <property type="gene ID" value="F775_14838"/>
</dbReference>
<dbReference type="Gene3D" id="1.10.510.10">
    <property type="entry name" value="Transferase(Phosphotransferase) domain 1"/>
    <property type="match status" value="2"/>
</dbReference>
<dbReference type="GO" id="GO:0005524">
    <property type="term" value="F:ATP binding"/>
    <property type="evidence" value="ECO:0007669"/>
    <property type="project" value="UniProtKB-KW"/>
</dbReference>
<keyword evidence="4" id="KW-0547">Nucleotide-binding</keyword>
<dbReference type="SMART" id="SM00220">
    <property type="entry name" value="S_TKc"/>
    <property type="match status" value="1"/>
</dbReference>
<dbReference type="PROSITE" id="PS50011">
    <property type="entry name" value="PROTEIN_KINASE_DOM"/>
    <property type="match status" value="1"/>
</dbReference>
<evidence type="ECO:0000259" key="7">
    <source>
        <dbReference type="PROSITE" id="PS50011"/>
    </source>
</evidence>
<evidence type="ECO:0000256" key="6">
    <source>
        <dbReference type="ARBA" id="ARBA00049280"/>
    </source>
</evidence>
<dbReference type="PROSITE" id="PS00108">
    <property type="entry name" value="PROTEIN_KINASE_ST"/>
    <property type="match status" value="1"/>
</dbReference>
<dbReference type="GO" id="GO:0007346">
    <property type="term" value="P:regulation of mitotic cell cycle"/>
    <property type="evidence" value="ECO:0007669"/>
    <property type="project" value="TreeGrafter"/>
</dbReference>
<dbReference type="InterPro" id="IPR008271">
    <property type="entry name" value="Ser/Thr_kinase_AS"/>
</dbReference>
<proteinExistence type="inferred from homology"/>
<evidence type="ECO:0000256" key="3">
    <source>
        <dbReference type="ARBA" id="ARBA00022553"/>
    </source>
</evidence>
<evidence type="ECO:0000256" key="1">
    <source>
        <dbReference type="ARBA" id="ARBA00006485"/>
    </source>
</evidence>
<evidence type="ECO:0000256" key="4">
    <source>
        <dbReference type="ARBA" id="ARBA00022741"/>
    </source>
</evidence>
<dbReference type="InterPro" id="IPR050108">
    <property type="entry name" value="CDK"/>
</dbReference>
<dbReference type="InterPro" id="IPR000719">
    <property type="entry name" value="Prot_kinase_dom"/>
</dbReference>
<keyword evidence="3" id="KW-0597">Phosphoprotein</keyword>
<dbReference type="SUPFAM" id="SSF56112">
    <property type="entry name" value="Protein kinase-like (PK-like)"/>
    <property type="match status" value="1"/>
</dbReference>
<feature type="domain" description="Protein kinase" evidence="7">
    <location>
        <begin position="37"/>
        <end position="357"/>
    </location>
</feature>
<protein>
    <recommendedName>
        <fullName evidence="2">[RNA-polymerase]-subunit kinase</fullName>
        <ecNumber evidence="2">2.7.11.23</ecNumber>
    </recommendedName>
</protein>
<dbReference type="GO" id="GO:0005634">
    <property type="term" value="C:nucleus"/>
    <property type="evidence" value="ECO:0007669"/>
    <property type="project" value="TreeGrafter"/>
</dbReference>
<keyword evidence="5" id="KW-0067">ATP-binding</keyword>